<dbReference type="NCBIfam" id="NF004315">
    <property type="entry name" value="PRK05710.1-4"/>
    <property type="match status" value="1"/>
</dbReference>
<evidence type="ECO:0000256" key="1">
    <source>
        <dbReference type="ARBA" id="ARBA00022598"/>
    </source>
</evidence>
<proteinExistence type="inferred from homology"/>
<dbReference type="PANTHER" id="PTHR43311">
    <property type="entry name" value="GLUTAMATE--TRNA LIGASE"/>
    <property type="match status" value="1"/>
</dbReference>
<accession>C0W260</accession>
<dbReference type="AlphaFoldDB" id="C0W260"/>
<dbReference type="eggNOG" id="COG0008">
    <property type="taxonomic scope" value="Bacteria"/>
</dbReference>
<dbReference type="InterPro" id="IPR020058">
    <property type="entry name" value="Glu/Gln-tRNA-synth_Ib_cat-dom"/>
</dbReference>
<dbReference type="GO" id="GO:0005829">
    <property type="term" value="C:cytosol"/>
    <property type="evidence" value="ECO:0007669"/>
    <property type="project" value="TreeGrafter"/>
</dbReference>
<dbReference type="STRING" id="525245.HMPREF0044_1513"/>
<evidence type="ECO:0000256" key="7">
    <source>
        <dbReference type="RuleBase" id="RU363037"/>
    </source>
</evidence>
<keyword evidence="2" id="KW-0479">Metal-binding</keyword>
<evidence type="ECO:0000259" key="9">
    <source>
        <dbReference type="Pfam" id="PF00749"/>
    </source>
</evidence>
<dbReference type="HOGENOM" id="CLU_015768_0_0_11"/>
<organism evidence="10 11">
    <name type="scientific">Gleimia coleocanis DSM 15436</name>
    <dbReference type="NCBI Taxonomy" id="525245"/>
    <lineage>
        <taxon>Bacteria</taxon>
        <taxon>Bacillati</taxon>
        <taxon>Actinomycetota</taxon>
        <taxon>Actinomycetes</taxon>
        <taxon>Actinomycetales</taxon>
        <taxon>Actinomycetaceae</taxon>
        <taxon>Gleimia</taxon>
    </lineage>
</organism>
<keyword evidence="4" id="KW-0862">Zinc</keyword>
<protein>
    <submittedName>
        <fullName evidence="10">Putative glutamyl-queuosine tRNA(Asp) synthetase</fullName>
    </submittedName>
</protein>
<evidence type="ECO:0000313" key="11">
    <source>
        <dbReference type="Proteomes" id="UP000010301"/>
    </source>
</evidence>
<evidence type="ECO:0000313" key="10">
    <source>
        <dbReference type="EMBL" id="EEH63274.1"/>
    </source>
</evidence>
<dbReference type="GO" id="GO:0005524">
    <property type="term" value="F:ATP binding"/>
    <property type="evidence" value="ECO:0007669"/>
    <property type="project" value="UniProtKB-KW"/>
</dbReference>
<evidence type="ECO:0000256" key="8">
    <source>
        <dbReference type="SAM" id="MobiDB-lite"/>
    </source>
</evidence>
<dbReference type="InterPro" id="IPR049940">
    <property type="entry name" value="GluQ/Sye"/>
</dbReference>
<keyword evidence="6 7" id="KW-0030">Aminoacyl-tRNA synthetase</keyword>
<keyword evidence="11" id="KW-1185">Reference proteome</keyword>
<dbReference type="Proteomes" id="UP000010301">
    <property type="component" value="Unassembled WGS sequence"/>
</dbReference>
<dbReference type="PANTHER" id="PTHR43311:SF1">
    <property type="entry name" value="GLUTAMYL-Q TRNA(ASP) SYNTHETASE"/>
    <property type="match status" value="1"/>
</dbReference>
<feature type="compositionally biased region" description="Polar residues" evidence="8">
    <location>
        <begin position="1"/>
        <end position="11"/>
    </location>
</feature>
<dbReference type="InterPro" id="IPR014729">
    <property type="entry name" value="Rossmann-like_a/b/a_fold"/>
</dbReference>
<dbReference type="InterPro" id="IPR000924">
    <property type="entry name" value="Glu/Gln-tRNA-synth"/>
</dbReference>
<comment type="caution">
    <text evidence="10">The sequence shown here is derived from an EMBL/GenBank/DDBJ whole genome shotgun (WGS) entry which is preliminary data.</text>
</comment>
<dbReference type="RefSeq" id="WP_006546972.1">
    <property type="nucleotide sequence ID" value="NZ_DS999544.1"/>
</dbReference>
<name>C0W260_9ACTO</name>
<evidence type="ECO:0000256" key="5">
    <source>
        <dbReference type="ARBA" id="ARBA00022840"/>
    </source>
</evidence>
<dbReference type="GO" id="GO:0004818">
    <property type="term" value="F:glutamate-tRNA ligase activity"/>
    <property type="evidence" value="ECO:0007669"/>
    <property type="project" value="TreeGrafter"/>
</dbReference>
<evidence type="ECO:0000256" key="2">
    <source>
        <dbReference type="ARBA" id="ARBA00022723"/>
    </source>
</evidence>
<sequence length="319" mass="35761">MSPETQQTDQTNRPREEKTPRKAGRFAPSPSGDMHIGNLRTATLAWIWAKQSNRDFVVRVEDIDRVKKGAAQRQLEDLTTLGLTWDGDALYQSSRRDAHLQAIETLKEKGLLFECYCSRKEIAEASSAPHARPGFYPRTCAELTESQRETKRAELAATNRAPALRLRPRVTEWTIQDELFGTVTERIDQVVLQRGDGILAYNLAVVVDDAWQNVDQIVRADDLLSSAPAQAYIAHELGYSPFTYAHVPLVLSTTGARLAKRDGAVTLRELLSHGWSVTRVIEEIAASLGFTAHTLEELCEVFDATQMNRESWTFIPPEA</sequence>
<reference evidence="10 11" key="1">
    <citation type="submission" date="2009-01" db="EMBL/GenBank/DDBJ databases">
        <authorList>
            <person name="Qin X."/>
            <person name="Bachman B."/>
            <person name="Battles P."/>
            <person name="Bell A."/>
            <person name="Bess C."/>
            <person name="Bickham C."/>
            <person name="Chaboub L."/>
            <person name="Chen D."/>
            <person name="Coyle M."/>
            <person name="Deiros D.R."/>
            <person name="Dinh H."/>
            <person name="Forbes L."/>
            <person name="Fowler G."/>
            <person name="Francisco L."/>
            <person name="Fu Q."/>
            <person name="Gubbala S."/>
            <person name="Hale W."/>
            <person name="Han Y."/>
            <person name="Hemphill L."/>
            <person name="Highlander S.K."/>
            <person name="Hirani K."/>
            <person name="Hogues M."/>
            <person name="Jackson L."/>
            <person name="Jakkamsetti A."/>
            <person name="Javaid M."/>
            <person name="Jiang H."/>
            <person name="Korchina V."/>
            <person name="Kovar C."/>
            <person name="Lara F."/>
            <person name="Lee S."/>
            <person name="Mata R."/>
            <person name="Mathew T."/>
            <person name="Moen C."/>
            <person name="Morales K."/>
            <person name="Munidasa M."/>
            <person name="Nazareth L."/>
            <person name="Ngo R."/>
            <person name="Nguyen L."/>
            <person name="Okwuonu G."/>
            <person name="Ongeri F."/>
            <person name="Patil S."/>
            <person name="Petrosino J."/>
            <person name="Pham C."/>
            <person name="Pham P."/>
            <person name="Pu L.-L."/>
            <person name="Puazo M."/>
            <person name="Raj R."/>
            <person name="Reid J."/>
            <person name="Rouhana J."/>
            <person name="Saada N."/>
            <person name="Shang Y."/>
            <person name="Simmons D."/>
            <person name="Thornton R."/>
            <person name="Warren J."/>
            <person name="Weissenberger G."/>
            <person name="Zhang J."/>
            <person name="Zhang L."/>
            <person name="Zhou C."/>
            <person name="Zhu D."/>
            <person name="Muzny D."/>
            <person name="Worley K."/>
            <person name="Gibbs R."/>
        </authorList>
    </citation>
    <scope>NUCLEOTIDE SEQUENCE [LARGE SCALE GENOMIC DNA]</scope>
    <source>
        <strain evidence="10 11">DSM 15436</strain>
    </source>
</reference>
<evidence type="ECO:0000256" key="3">
    <source>
        <dbReference type="ARBA" id="ARBA00022741"/>
    </source>
</evidence>
<dbReference type="Gene3D" id="3.40.50.620">
    <property type="entry name" value="HUPs"/>
    <property type="match status" value="1"/>
</dbReference>
<dbReference type="Pfam" id="PF00749">
    <property type="entry name" value="tRNA-synt_1c"/>
    <property type="match status" value="1"/>
</dbReference>
<comment type="similarity">
    <text evidence="7">Belongs to the class-I aminoacyl-tRNA synthetase family.</text>
</comment>
<dbReference type="PROSITE" id="PS00178">
    <property type="entry name" value="AA_TRNA_LIGASE_I"/>
    <property type="match status" value="1"/>
</dbReference>
<dbReference type="EMBL" id="ACFG01000037">
    <property type="protein sequence ID" value="EEH63274.1"/>
    <property type="molecule type" value="Genomic_DNA"/>
</dbReference>
<keyword evidence="5 7" id="KW-0067">ATP-binding</keyword>
<feature type="domain" description="Glutamyl/glutaminyl-tRNA synthetase class Ib catalytic" evidence="9">
    <location>
        <begin position="25"/>
        <end position="307"/>
    </location>
</feature>
<dbReference type="PRINTS" id="PR00987">
    <property type="entry name" value="TRNASYNTHGLU"/>
</dbReference>
<keyword evidence="7" id="KW-0648">Protein biosynthesis</keyword>
<keyword evidence="3 7" id="KW-0547">Nucleotide-binding</keyword>
<feature type="region of interest" description="Disordered" evidence="8">
    <location>
        <begin position="1"/>
        <end position="34"/>
    </location>
</feature>
<dbReference type="OrthoDB" id="9807503at2"/>
<dbReference type="SUPFAM" id="SSF52374">
    <property type="entry name" value="Nucleotidylyl transferase"/>
    <property type="match status" value="1"/>
</dbReference>
<dbReference type="GO" id="GO:0006424">
    <property type="term" value="P:glutamyl-tRNA aminoacylation"/>
    <property type="evidence" value="ECO:0007669"/>
    <property type="project" value="TreeGrafter"/>
</dbReference>
<evidence type="ECO:0000256" key="6">
    <source>
        <dbReference type="ARBA" id="ARBA00023146"/>
    </source>
</evidence>
<evidence type="ECO:0000256" key="4">
    <source>
        <dbReference type="ARBA" id="ARBA00022833"/>
    </source>
</evidence>
<gene>
    <name evidence="10" type="ORF">HMPREF0044_1513</name>
</gene>
<dbReference type="InterPro" id="IPR001412">
    <property type="entry name" value="aa-tRNA-synth_I_CS"/>
</dbReference>
<keyword evidence="1 7" id="KW-0436">Ligase</keyword>